<feature type="transmembrane region" description="Helical" evidence="6">
    <location>
        <begin position="340"/>
        <end position="366"/>
    </location>
</feature>
<gene>
    <name evidence="8" type="ORF">REJC140_03555</name>
</gene>
<dbReference type="PANTHER" id="PTHR43124:SF3">
    <property type="entry name" value="CHLORAMPHENICOL EFFLUX PUMP RV0191"/>
    <property type="match status" value="1"/>
</dbReference>
<evidence type="ECO:0000256" key="3">
    <source>
        <dbReference type="ARBA" id="ARBA00022692"/>
    </source>
</evidence>
<feature type="transmembrane region" description="Helical" evidence="6">
    <location>
        <begin position="144"/>
        <end position="168"/>
    </location>
</feature>
<feature type="transmembrane region" description="Helical" evidence="6">
    <location>
        <begin position="52"/>
        <end position="73"/>
    </location>
</feature>
<feature type="transmembrane region" description="Helical" evidence="6">
    <location>
        <begin position="306"/>
        <end position="328"/>
    </location>
</feature>
<dbReference type="PANTHER" id="PTHR43124">
    <property type="entry name" value="PURINE EFFLUX PUMP PBUE"/>
    <property type="match status" value="1"/>
</dbReference>
<feature type="transmembrane region" description="Helical" evidence="6">
    <location>
        <begin position="110"/>
        <end position="132"/>
    </location>
</feature>
<evidence type="ECO:0000259" key="7">
    <source>
        <dbReference type="PROSITE" id="PS50850"/>
    </source>
</evidence>
<comment type="subcellular location">
    <subcellularLocation>
        <location evidence="1">Cell membrane</location>
        <topology evidence="1">Multi-pass membrane protein</topology>
    </subcellularLocation>
</comment>
<dbReference type="EMBL" id="CABFWF030000011">
    <property type="protein sequence ID" value="CAD7036597.1"/>
    <property type="molecule type" value="Genomic_DNA"/>
</dbReference>
<dbReference type="Pfam" id="PF07690">
    <property type="entry name" value="MFS_1"/>
    <property type="match status" value="1"/>
</dbReference>
<dbReference type="CDD" id="cd06174">
    <property type="entry name" value="MFS"/>
    <property type="match status" value="1"/>
</dbReference>
<dbReference type="InterPro" id="IPR036259">
    <property type="entry name" value="MFS_trans_sf"/>
</dbReference>
<reference evidence="8 9" key="1">
    <citation type="submission" date="2020-11" db="EMBL/GenBank/DDBJ databases">
        <authorList>
            <person name="Lassalle F."/>
        </authorList>
    </citation>
    <scope>NUCLEOTIDE SEQUENCE [LARGE SCALE GENOMIC DNA]</scope>
    <source>
        <strain evidence="8 9">JC140</strain>
    </source>
</reference>
<feature type="transmembrane region" description="Helical" evidence="6">
    <location>
        <begin position="218"/>
        <end position="240"/>
    </location>
</feature>
<dbReference type="InterPro" id="IPR011701">
    <property type="entry name" value="MFS"/>
</dbReference>
<accession>A0ABN7JL61</accession>
<feature type="transmembrane region" description="Helical" evidence="6">
    <location>
        <begin position="372"/>
        <end position="394"/>
    </location>
</feature>
<dbReference type="Gene3D" id="1.20.1250.20">
    <property type="entry name" value="MFS general substrate transporter like domains"/>
    <property type="match status" value="1"/>
</dbReference>
<evidence type="ECO:0000256" key="2">
    <source>
        <dbReference type="ARBA" id="ARBA00022475"/>
    </source>
</evidence>
<dbReference type="InterPro" id="IPR050189">
    <property type="entry name" value="MFS_Efflux_Transporters"/>
</dbReference>
<evidence type="ECO:0000256" key="4">
    <source>
        <dbReference type="ARBA" id="ARBA00022989"/>
    </source>
</evidence>
<feature type="transmembrane region" description="Helical" evidence="6">
    <location>
        <begin position="252"/>
        <end position="275"/>
    </location>
</feature>
<feature type="transmembrane region" description="Helical" evidence="6">
    <location>
        <begin position="85"/>
        <end position="104"/>
    </location>
</feature>
<evidence type="ECO:0000256" key="5">
    <source>
        <dbReference type="ARBA" id="ARBA00023136"/>
    </source>
</evidence>
<keyword evidence="2" id="KW-1003">Cell membrane</keyword>
<name>A0ABN7JL61_9HYPH</name>
<sequence>MSIAHHLEEARTTPVGWPTVLVIAGAGAISALQVGKAPIALGLVQSDLEVDLVVASWVISAFSIVGAIFGTPIGLAVDRLGAKQMVLGGLLMQALGSGLGATAGGAGDLILWRVLEGLGFVSVVVAAPTLIFAIPSPRLRERAIAIWATVMPVGMALAMLCAPLLSYFDWRGFWMLNAALLLSYGLLSVASIPAITIGTQDQPVKEQLTQVAGAPGPWVLAALFAAFSTAFFAIFGFLPTLLQEQVGLSRNLAGIVTAISIAAGGIGNLVSGFLLSTWRRPTLVLMAGFVAMMGFGYGILAAGMGWQFVVSFSILFSFMAGLVPVVLMTCLPMLAPRPDLVGATLGLAMQGNNLGMLAGPAVAGALAPSLGWGSVALSVAAVLAAATALGRAWLPART</sequence>
<organism evidence="8 9">
    <name type="scientific">Pseudorhizobium endolithicum</name>
    <dbReference type="NCBI Taxonomy" id="1191678"/>
    <lineage>
        <taxon>Bacteria</taxon>
        <taxon>Pseudomonadati</taxon>
        <taxon>Pseudomonadota</taxon>
        <taxon>Alphaproteobacteria</taxon>
        <taxon>Hyphomicrobiales</taxon>
        <taxon>Rhizobiaceae</taxon>
        <taxon>Rhizobium/Agrobacterium group</taxon>
        <taxon>Pseudorhizobium</taxon>
    </lineage>
</organism>
<keyword evidence="3 6" id="KW-0812">Transmembrane</keyword>
<dbReference type="RefSeq" id="WP_142592554.1">
    <property type="nucleotide sequence ID" value="NZ_CABFWF030000011.1"/>
</dbReference>
<evidence type="ECO:0000256" key="6">
    <source>
        <dbReference type="SAM" id="Phobius"/>
    </source>
</evidence>
<dbReference type="PROSITE" id="PS50850">
    <property type="entry name" value="MFS"/>
    <property type="match status" value="1"/>
</dbReference>
<evidence type="ECO:0000313" key="8">
    <source>
        <dbReference type="EMBL" id="CAD7036597.1"/>
    </source>
</evidence>
<dbReference type="Proteomes" id="UP000606921">
    <property type="component" value="Unassembled WGS sequence"/>
</dbReference>
<dbReference type="InterPro" id="IPR020846">
    <property type="entry name" value="MFS_dom"/>
</dbReference>
<feature type="transmembrane region" description="Helical" evidence="6">
    <location>
        <begin position="282"/>
        <end position="300"/>
    </location>
</feature>
<proteinExistence type="predicted"/>
<protein>
    <submittedName>
        <fullName evidence="8">MFS transporter</fullName>
    </submittedName>
</protein>
<keyword evidence="4 6" id="KW-1133">Transmembrane helix</keyword>
<keyword evidence="9" id="KW-1185">Reference proteome</keyword>
<feature type="transmembrane region" description="Helical" evidence="6">
    <location>
        <begin position="174"/>
        <end position="197"/>
    </location>
</feature>
<evidence type="ECO:0000313" key="9">
    <source>
        <dbReference type="Proteomes" id="UP000606921"/>
    </source>
</evidence>
<dbReference type="SUPFAM" id="SSF103473">
    <property type="entry name" value="MFS general substrate transporter"/>
    <property type="match status" value="1"/>
</dbReference>
<keyword evidence="5 6" id="KW-0472">Membrane</keyword>
<feature type="domain" description="Major facilitator superfamily (MFS) profile" evidence="7">
    <location>
        <begin position="19"/>
        <end position="398"/>
    </location>
</feature>
<evidence type="ECO:0000256" key="1">
    <source>
        <dbReference type="ARBA" id="ARBA00004651"/>
    </source>
</evidence>
<feature type="transmembrane region" description="Helical" evidence="6">
    <location>
        <begin position="12"/>
        <end position="32"/>
    </location>
</feature>
<comment type="caution">
    <text evidence="8">The sequence shown here is derived from an EMBL/GenBank/DDBJ whole genome shotgun (WGS) entry which is preliminary data.</text>
</comment>